<dbReference type="AlphaFoldDB" id="A0A0D2M6D4"/>
<dbReference type="Proteomes" id="UP000054498">
    <property type="component" value="Unassembled WGS sequence"/>
</dbReference>
<dbReference type="Gene3D" id="3.10.100.10">
    <property type="entry name" value="Mannose-Binding Protein A, subunit A"/>
    <property type="match status" value="1"/>
</dbReference>
<name>A0A0D2M6D4_9CHLO</name>
<proteinExistence type="predicted"/>
<evidence type="ECO:0000313" key="2">
    <source>
        <dbReference type="EMBL" id="KIY98984.1"/>
    </source>
</evidence>
<dbReference type="RefSeq" id="XP_013898004.1">
    <property type="nucleotide sequence ID" value="XM_014042550.1"/>
</dbReference>
<protein>
    <submittedName>
        <fullName evidence="2">Uncharacterized protein</fullName>
    </submittedName>
</protein>
<reference evidence="2 3" key="1">
    <citation type="journal article" date="2013" name="BMC Genomics">
        <title>Reconstruction of the lipid metabolism for the microalga Monoraphidium neglectum from its genome sequence reveals characteristics suitable for biofuel production.</title>
        <authorList>
            <person name="Bogen C."/>
            <person name="Al-Dilaimi A."/>
            <person name="Albersmeier A."/>
            <person name="Wichmann J."/>
            <person name="Grundmann M."/>
            <person name="Rupp O."/>
            <person name="Lauersen K.J."/>
            <person name="Blifernez-Klassen O."/>
            <person name="Kalinowski J."/>
            <person name="Goesmann A."/>
            <person name="Mussgnug J.H."/>
            <person name="Kruse O."/>
        </authorList>
    </citation>
    <scope>NUCLEOTIDE SEQUENCE [LARGE SCALE GENOMIC DNA]</scope>
    <source>
        <strain evidence="2 3">SAG 48.87</strain>
    </source>
</reference>
<dbReference type="InterPro" id="IPR016186">
    <property type="entry name" value="C-type_lectin-like/link_sf"/>
</dbReference>
<dbReference type="KEGG" id="mng:MNEG_8979"/>
<evidence type="ECO:0000313" key="3">
    <source>
        <dbReference type="Proteomes" id="UP000054498"/>
    </source>
</evidence>
<evidence type="ECO:0000256" key="1">
    <source>
        <dbReference type="SAM" id="SignalP"/>
    </source>
</evidence>
<organism evidence="2 3">
    <name type="scientific">Monoraphidium neglectum</name>
    <dbReference type="NCBI Taxonomy" id="145388"/>
    <lineage>
        <taxon>Eukaryota</taxon>
        <taxon>Viridiplantae</taxon>
        <taxon>Chlorophyta</taxon>
        <taxon>core chlorophytes</taxon>
        <taxon>Chlorophyceae</taxon>
        <taxon>CS clade</taxon>
        <taxon>Sphaeropleales</taxon>
        <taxon>Selenastraceae</taxon>
        <taxon>Monoraphidium</taxon>
    </lineage>
</organism>
<accession>A0A0D2M6D4</accession>
<feature type="signal peptide" evidence="1">
    <location>
        <begin position="1"/>
        <end position="26"/>
    </location>
</feature>
<keyword evidence="1" id="KW-0732">Signal</keyword>
<dbReference type="EMBL" id="KK101993">
    <property type="protein sequence ID" value="KIY98984.1"/>
    <property type="molecule type" value="Genomic_DNA"/>
</dbReference>
<dbReference type="SUPFAM" id="SSF56436">
    <property type="entry name" value="C-type lectin-like"/>
    <property type="match status" value="1"/>
</dbReference>
<dbReference type="InterPro" id="IPR016187">
    <property type="entry name" value="CTDL_fold"/>
</dbReference>
<dbReference type="GeneID" id="25741854"/>
<keyword evidence="3" id="KW-1185">Reference proteome</keyword>
<feature type="chain" id="PRO_5002247497" evidence="1">
    <location>
        <begin position="27"/>
        <end position="407"/>
    </location>
</feature>
<gene>
    <name evidence="2" type="ORF">MNEG_8979</name>
</gene>
<sequence>MSHVPSGLCAPLVVVLTVAAAVSAQAAKAPKPTIGLCTPVRALLKSCALKSAPAVNQFCSELLASPNATADSQDPSTIHIGCGLATAAQLSTGLAALESKVNASMKGLPVAAQVNSSATDAALLQLQAALAALQARLDALKPQVASANATLQQLAAATNAEVALLKAAEEQLAANATAEIAAIKSGLQLLAANTTAEITSLQAGLKAINVSDFVRVGTPINAATLGGVAPNGYVRVPTQVVLFALPDRKTGSLGGRAGADALCQSATSRPPGYLNARAFLSFYVVGSATGDAVKDMPTNYGVPTNLPIVSANNILLAANWAALLSGSPLNTSFVGAGVVPSAPPNYLETYFWFGTYADGQVASNQCAGWTSAAGSDYGRTGVTLSASLGDGVVANCYNALHVFCLAF</sequence>